<accession>A0A1Y3P1R5</accession>
<feature type="transmembrane region" description="Helical" evidence="1">
    <location>
        <begin position="58"/>
        <end position="86"/>
    </location>
</feature>
<evidence type="ECO:0000313" key="3">
    <source>
        <dbReference type="Proteomes" id="UP000195440"/>
    </source>
</evidence>
<keyword evidence="1" id="KW-0472">Membrane</keyword>
<dbReference type="AlphaFoldDB" id="A0A1Y3P1R5"/>
<dbReference type="EMBL" id="LOHF01000016">
    <property type="protein sequence ID" value="OUM72451.1"/>
    <property type="molecule type" value="Genomic_DNA"/>
</dbReference>
<organism evidence="2 3">
    <name type="scientific">Pseudomonas caspiana</name>
    <dbReference type="NCBI Taxonomy" id="1451454"/>
    <lineage>
        <taxon>Bacteria</taxon>
        <taxon>Pseudomonadati</taxon>
        <taxon>Pseudomonadota</taxon>
        <taxon>Gammaproteobacteria</taxon>
        <taxon>Pseudomonadales</taxon>
        <taxon>Pseudomonadaceae</taxon>
        <taxon>Pseudomonas</taxon>
    </lineage>
</organism>
<feature type="transmembrane region" description="Helical" evidence="1">
    <location>
        <begin position="92"/>
        <end position="108"/>
    </location>
</feature>
<evidence type="ECO:0000256" key="1">
    <source>
        <dbReference type="SAM" id="Phobius"/>
    </source>
</evidence>
<sequence>MSDDNDKENGNNINIGSIGNANHINIAQSQSTLRRPIEFEVVASSVQRLSRASVNKGAWYFAGSIPAFALSVMSIFADAVGIFSYFNLGWKILAWAIAIVGMFGLVFYKSKGKIALQTIPEGQARFIDGRWVERDEAGDYLLYRKTAACNHQGCKGTVRIETPPPREQHNHDYIGVCDVGGKQHTYRVDFNGIGERQHFNWDPIDPPKPQ</sequence>
<keyword evidence="1" id="KW-0812">Transmembrane</keyword>
<dbReference type="Proteomes" id="UP000195440">
    <property type="component" value="Unassembled WGS sequence"/>
</dbReference>
<gene>
    <name evidence="2" type="ORF">AUC60_17915</name>
</gene>
<keyword evidence="3" id="KW-1185">Reference proteome</keyword>
<name>A0A1Y3P1R5_9PSED</name>
<keyword evidence="1" id="KW-1133">Transmembrane helix</keyword>
<dbReference type="RefSeq" id="WP_087270541.1">
    <property type="nucleotide sequence ID" value="NZ_JBJGBV010000004.1"/>
</dbReference>
<reference evidence="2 3" key="1">
    <citation type="journal article" date="2017" name="Syst. Appl. Microbiol.">
        <title>Pseudomonas caspiana sp. nov., a citrus pathogen in the Pseudomonas syringae phylogenetic group.</title>
        <authorList>
            <person name="Busquets A."/>
            <person name="Gomila M."/>
            <person name="Beiki F."/>
            <person name="Mulet M."/>
            <person name="Rahimian H."/>
            <person name="Garcia-Valdes E."/>
            <person name="Lalucat J."/>
        </authorList>
    </citation>
    <scope>NUCLEOTIDE SEQUENCE [LARGE SCALE GENOMIC DNA]</scope>
    <source>
        <strain evidence="2 3">FBF102</strain>
    </source>
</reference>
<protein>
    <submittedName>
        <fullName evidence="2">Uncharacterized protein</fullName>
    </submittedName>
</protein>
<dbReference type="OrthoDB" id="6854425at2"/>
<comment type="caution">
    <text evidence="2">The sequence shown here is derived from an EMBL/GenBank/DDBJ whole genome shotgun (WGS) entry which is preliminary data.</text>
</comment>
<proteinExistence type="predicted"/>
<evidence type="ECO:0000313" key="2">
    <source>
        <dbReference type="EMBL" id="OUM72451.1"/>
    </source>
</evidence>